<comment type="caution">
    <text evidence="4">The sequence shown here is derived from an EMBL/GenBank/DDBJ whole genome shotgun (WGS) entry which is preliminary data.</text>
</comment>
<reference evidence="4 5" key="1">
    <citation type="submission" date="2020-03" db="EMBL/GenBank/DDBJ databases">
        <title>Genomic Encyclopedia of Type Strains, Phase IV (KMG-IV): sequencing the most valuable type-strain genomes for metagenomic binning, comparative biology and taxonomic classification.</title>
        <authorList>
            <person name="Goeker M."/>
        </authorList>
    </citation>
    <scope>NUCLEOTIDE SEQUENCE [LARGE SCALE GENOMIC DNA]</scope>
    <source>
        <strain evidence="4 5">DSM 103870</strain>
    </source>
</reference>
<proteinExistence type="inferred from homology"/>
<dbReference type="SUPFAM" id="SSF52402">
    <property type="entry name" value="Adenine nucleotide alpha hydrolases-like"/>
    <property type="match status" value="1"/>
</dbReference>
<comment type="similarity">
    <text evidence="1 2">Belongs to the universal stress protein A family.</text>
</comment>
<keyword evidence="5" id="KW-1185">Reference proteome</keyword>
<gene>
    <name evidence="4" type="ORF">FHS82_000478</name>
</gene>
<dbReference type="InterPro" id="IPR014729">
    <property type="entry name" value="Rossmann-like_a/b/a_fold"/>
</dbReference>
<name>A0ABX0UYJ5_9HYPH</name>
<dbReference type="InterPro" id="IPR006015">
    <property type="entry name" value="Universal_stress_UspA"/>
</dbReference>
<dbReference type="Gene3D" id="3.40.50.620">
    <property type="entry name" value="HUPs"/>
    <property type="match status" value="1"/>
</dbReference>
<protein>
    <recommendedName>
        <fullName evidence="2">Universal stress protein</fullName>
    </recommendedName>
</protein>
<dbReference type="Proteomes" id="UP001429580">
    <property type="component" value="Unassembled WGS sequence"/>
</dbReference>
<comment type="subcellular location">
    <subcellularLocation>
        <location evidence="2">Cytoplasm</location>
    </subcellularLocation>
</comment>
<evidence type="ECO:0000259" key="3">
    <source>
        <dbReference type="Pfam" id="PF00582"/>
    </source>
</evidence>
<organism evidence="4 5">
    <name type="scientific">Pseudochelatococcus lubricantis</name>
    <dbReference type="NCBI Taxonomy" id="1538102"/>
    <lineage>
        <taxon>Bacteria</taxon>
        <taxon>Pseudomonadati</taxon>
        <taxon>Pseudomonadota</taxon>
        <taxon>Alphaproteobacteria</taxon>
        <taxon>Hyphomicrobiales</taxon>
        <taxon>Chelatococcaceae</taxon>
        <taxon>Pseudochelatococcus</taxon>
    </lineage>
</organism>
<dbReference type="Pfam" id="PF00582">
    <property type="entry name" value="Usp"/>
    <property type="match status" value="1"/>
</dbReference>
<dbReference type="InterPro" id="IPR006016">
    <property type="entry name" value="UspA"/>
</dbReference>
<evidence type="ECO:0000313" key="4">
    <source>
        <dbReference type="EMBL" id="NIJ56665.1"/>
    </source>
</evidence>
<feature type="domain" description="UspA" evidence="3">
    <location>
        <begin position="1"/>
        <end position="140"/>
    </location>
</feature>
<dbReference type="PANTHER" id="PTHR46268">
    <property type="entry name" value="STRESS RESPONSE PROTEIN NHAX"/>
    <property type="match status" value="1"/>
</dbReference>
<dbReference type="PANTHER" id="PTHR46268:SF6">
    <property type="entry name" value="UNIVERSAL STRESS PROTEIN UP12"/>
    <property type="match status" value="1"/>
</dbReference>
<evidence type="ECO:0000256" key="1">
    <source>
        <dbReference type="ARBA" id="ARBA00008791"/>
    </source>
</evidence>
<evidence type="ECO:0000313" key="5">
    <source>
        <dbReference type="Proteomes" id="UP001429580"/>
    </source>
</evidence>
<dbReference type="PIRSF" id="PIRSF006276">
    <property type="entry name" value="UspA"/>
    <property type="match status" value="1"/>
</dbReference>
<dbReference type="PRINTS" id="PR01438">
    <property type="entry name" value="UNVRSLSTRESS"/>
</dbReference>
<sequence length="141" mass="15135">MFKKILVPVDLADLDIARKAVARAAALARESGGTVRLVYVRSVLPVSFVEFVPPDFDEEQAKQAADDLTEFAKSVPLPPERVSTAVRLGAVYNEVLEEASEMGADLIVVSSHQPGVSTYLIGSNAATIVRHATCSVLVLRD</sequence>
<accession>A0ABX0UYJ5</accession>
<dbReference type="CDD" id="cd00293">
    <property type="entry name" value="USP-like"/>
    <property type="match status" value="1"/>
</dbReference>
<dbReference type="EMBL" id="JAASQI010000001">
    <property type="protein sequence ID" value="NIJ56665.1"/>
    <property type="molecule type" value="Genomic_DNA"/>
</dbReference>
<dbReference type="RefSeq" id="WP_166948312.1">
    <property type="nucleotide sequence ID" value="NZ_JAASQI010000001.1"/>
</dbReference>
<keyword evidence="2" id="KW-0963">Cytoplasm</keyword>
<evidence type="ECO:0000256" key="2">
    <source>
        <dbReference type="PIRNR" id="PIRNR006276"/>
    </source>
</evidence>